<dbReference type="SUPFAM" id="SSF54695">
    <property type="entry name" value="POZ domain"/>
    <property type="match status" value="1"/>
</dbReference>
<dbReference type="GO" id="GO:0000151">
    <property type="term" value="C:ubiquitin ligase complex"/>
    <property type="evidence" value="ECO:0007669"/>
    <property type="project" value="TreeGrafter"/>
</dbReference>
<dbReference type="Gene3D" id="3.30.710.10">
    <property type="entry name" value="Potassium Channel Kv1.1, Chain A"/>
    <property type="match status" value="1"/>
</dbReference>
<dbReference type="EMBL" id="BMAR01000013">
    <property type="protein sequence ID" value="GFR46244.1"/>
    <property type="molecule type" value="Genomic_DNA"/>
</dbReference>
<evidence type="ECO:0000259" key="4">
    <source>
        <dbReference type="PROSITE" id="PS50097"/>
    </source>
</evidence>
<evidence type="ECO:0000256" key="3">
    <source>
        <dbReference type="ARBA" id="ARBA00023043"/>
    </source>
</evidence>
<protein>
    <recommendedName>
        <fullName evidence="4">BTB domain-containing protein</fullName>
    </recommendedName>
</protein>
<dbReference type="Pfam" id="PF00651">
    <property type="entry name" value="BTB"/>
    <property type="match status" value="1"/>
</dbReference>
<evidence type="ECO:0000256" key="2">
    <source>
        <dbReference type="ARBA" id="ARBA00022737"/>
    </source>
</evidence>
<dbReference type="PANTHER" id="PTHR46231">
    <property type="entry name" value="ANKYRIN REPEAT AND BTB/POZ DOMAIN-CONTAINING PROTEIN 1"/>
    <property type="match status" value="1"/>
</dbReference>
<reference evidence="5 6" key="1">
    <citation type="journal article" date="2021" name="Sci. Rep.">
        <title>Genome sequencing of the multicellular alga Astrephomene provides insights into convergent evolution of germ-soma differentiation.</title>
        <authorList>
            <person name="Yamashita S."/>
            <person name="Yamamoto K."/>
            <person name="Matsuzaki R."/>
            <person name="Suzuki S."/>
            <person name="Yamaguchi H."/>
            <person name="Hirooka S."/>
            <person name="Minakuchi Y."/>
            <person name="Miyagishima S."/>
            <person name="Kawachi M."/>
            <person name="Toyoda A."/>
            <person name="Nozaki H."/>
        </authorList>
    </citation>
    <scope>NUCLEOTIDE SEQUENCE [LARGE SCALE GENOMIC DNA]</scope>
    <source>
        <strain evidence="5 6">NIES-4017</strain>
    </source>
</reference>
<keyword evidence="6" id="KW-1185">Reference proteome</keyword>
<evidence type="ECO:0000256" key="1">
    <source>
        <dbReference type="ARBA" id="ARBA00004906"/>
    </source>
</evidence>
<dbReference type="Proteomes" id="UP001054857">
    <property type="component" value="Unassembled WGS sequence"/>
</dbReference>
<sequence length="316" mass="35590">HFHCHRALLFARCDFFKQLFRSGLRDSGLEEVELHETVPEAFRVVRHYIYTDQLPEDVKSFLEEDVKDSMDVMEADVNMPAGIKMKGRKGVGVVNRELAMAMLAQLMAAVELSDRLLMQEACSVLQKAVLGVVRKEVLAKREDDMEHVAEPLSLQYVQHQQKEEEVFGRVLLWAHRRGFAELVHDLKTAYLECLRQMYDTTTPEGNPGCINDPSSTSSCVDGSIGIRRMHGLGNGDMGAGTAALLATEAPDLLHQLHVGVLQLRAALQRKRDVRWQRQQPQHCVSATATESAEAVSSLPPSLRMRLQLQQKLRELL</sequence>
<evidence type="ECO:0000313" key="5">
    <source>
        <dbReference type="EMBL" id="GFR46244.1"/>
    </source>
</evidence>
<accession>A0AAD3DQL9</accession>
<evidence type="ECO:0000313" key="6">
    <source>
        <dbReference type="Proteomes" id="UP001054857"/>
    </source>
</evidence>
<organism evidence="5 6">
    <name type="scientific">Astrephomene gubernaculifera</name>
    <dbReference type="NCBI Taxonomy" id="47775"/>
    <lineage>
        <taxon>Eukaryota</taxon>
        <taxon>Viridiplantae</taxon>
        <taxon>Chlorophyta</taxon>
        <taxon>core chlorophytes</taxon>
        <taxon>Chlorophyceae</taxon>
        <taxon>CS clade</taxon>
        <taxon>Chlamydomonadales</taxon>
        <taxon>Astrephomenaceae</taxon>
        <taxon>Astrephomene</taxon>
    </lineage>
</organism>
<gene>
    <name evidence="5" type="ORF">Agub_g7792</name>
</gene>
<comment type="pathway">
    <text evidence="1">Protein modification; protein ubiquitination.</text>
</comment>
<dbReference type="CDD" id="cd18186">
    <property type="entry name" value="BTB_POZ_ZBTB_KLHL-like"/>
    <property type="match status" value="1"/>
</dbReference>
<dbReference type="AlphaFoldDB" id="A0AAD3DQL9"/>
<name>A0AAD3DQL9_9CHLO</name>
<dbReference type="GO" id="GO:0005737">
    <property type="term" value="C:cytoplasm"/>
    <property type="evidence" value="ECO:0007669"/>
    <property type="project" value="TreeGrafter"/>
</dbReference>
<keyword evidence="2" id="KW-0677">Repeat</keyword>
<feature type="domain" description="BTB" evidence="4">
    <location>
        <begin position="1"/>
        <end position="58"/>
    </location>
</feature>
<keyword evidence="3" id="KW-0040">ANK repeat</keyword>
<dbReference type="PROSITE" id="PS50097">
    <property type="entry name" value="BTB"/>
    <property type="match status" value="1"/>
</dbReference>
<dbReference type="InterPro" id="IPR044515">
    <property type="entry name" value="ABTB1"/>
</dbReference>
<feature type="non-terminal residue" evidence="5">
    <location>
        <position position="1"/>
    </location>
</feature>
<dbReference type="InterPro" id="IPR000210">
    <property type="entry name" value="BTB/POZ_dom"/>
</dbReference>
<dbReference type="InterPro" id="IPR011333">
    <property type="entry name" value="SKP1/BTB/POZ_sf"/>
</dbReference>
<comment type="caution">
    <text evidence="5">The sequence shown here is derived from an EMBL/GenBank/DDBJ whole genome shotgun (WGS) entry which is preliminary data.</text>
</comment>
<dbReference type="PANTHER" id="PTHR46231:SF1">
    <property type="entry name" value="ANKYRIN REPEAT AND BTB_POZ DOMAIN-CONTAINING PROTEIN 1"/>
    <property type="match status" value="1"/>
</dbReference>
<proteinExistence type="predicted"/>